<gene>
    <name evidence="9" type="ORF">GCM10010191_01620</name>
</gene>
<evidence type="ECO:0000256" key="1">
    <source>
        <dbReference type="ARBA" id="ARBA00004651"/>
    </source>
</evidence>
<dbReference type="InterPro" id="IPR050297">
    <property type="entry name" value="LipidA_mod_glycosyltrf_83"/>
</dbReference>
<protein>
    <recommendedName>
        <fullName evidence="11">Glycosyltransferase RgtA/B/C/D-like domain-containing protein</fullName>
    </recommendedName>
</protein>
<keyword evidence="10" id="KW-1185">Reference proteome</keyword>
<dbReference type="Proteomes" id="UP001501231">
    <property type="component" value="Unassembled WGS sequence"/>
</dbReference>
<keyword evidence="6 8" id="KW-1133">Transmembrane helix</keyword>
<sequence>MLWQVLPPPPFTDSIHVFRAARLWPDIPVDAAPLHQMCRVGLLLPSWAAQQILGYGQAAYYATSLFLMSFFAVGCYLSGRVLFGDGVGLFTVVLLLVHPFFTIVDPYVESVNASTGGILPDAPAAGLFAIGFAAVVVAARRDGRAQAGLLLASGVVLGAAFLCREFVAFMYAAVPVFFLLLGIPLRRILLVAAPVAGVAALGMLHNELVFGDAFVTLHAAESVADGGASIPWYVALGRLFEAMLTSHWQGAVLLTGLALTIVGWALTRDRGLALCLVWFLSLWIPLTLLGGVLNGKDPDFEWGYLPRYWTPIFPPLIVGGLGTAVILSRRIRAGLPRTITTTAVASALLLVYLVLTVQQIQPVERDAAWNELRGWLAKHQNLTLIWTDSYSAQTLQFYTRSPFGRPLWHGRVETFLHERALLPGKVTGPLLHTRYGAKTPPSLESGWRSIWKSSDGATLSVWIREPKTDPRCADCGPPHLARP</sequence>
<dbReference type="PANTHER" id="PTHR33908:SF11">
    <property type="entry name" value="MEMBRANE PROTEIN"/>
    <property type="match status" value="1"/>
</dbReference>
<comment type="caution">
    <text evidence="9">The sequence shown here is derived from an EMBL/GenBank/DDBJ whole genome shotgun (WGS) entry which is preliminary data.</text>
</comment>
<evidence type="ECO:0000256" key="7">
    <source>
        <dbReference type="ARBA" id="ARBA00023136"/>
    </source>
</evidence>
<evidence type="ECO:0000256" key="6">
    <source>
        <dbReference type="ARBA" id="ARBA00022989"/>
    </source>
</evidence>
<feature type="transmembrane region" description="Helical" evidence="8">
    <location>
        <begin position="273"/>
        <end position="293"/>
    </location>
</feature>
<feature type="transmembrane region" description="Helical" evidence="8">
    <location>
        <begin position="168"/>
        <end position="183"/>
    </location>
</feature>
<feature type="transmembrane region" description="Helical" evidence="8">
    <location>
        <begin position="188"/>
        <end position="205"/>
    </location>
</feature>
<feature type="transmembrane region" description="Helical" evidence="8">
    <location>
        <begin position="248"/>
        <end position="266"/>
    </location>
</feature>
<evidence type="ECO:0000256" key="4">
    <source>
        <dbReference type="ARBA" id="ARBA00022679"/>
    </source>
</evidence>
<accession>A0ABN3IAS0</accession>
<evidence type="ECO:0000256" key="8">
    <source>
        <dbReference type="SAM" id="Phobius"/>
    </source>
</evidence>
<feature type="transmembrane region" description="Helical" evidence="8">
    <location>
        <begin position="82"/>
        <end position="102"/>
    </location>
</feature>
<feature type="transmembrane region" description="Helical" evidence="8">
    <location>
        <begin position="339"/>
        <end position="357"/>
    </location>
</feature>
<evidence type="ECO:0000256" key="2">
    <source>
        <dbReference type="ARBA" id="ARBA00022475"/>
    </source>
</evidence>
<evidence type="ECO:0000256" key="3">
    <source>
        <dbReference type="ARBA" id="ARBA00022676"/>
    </source>
</evidence>
<evidence type="ECO:0000256" key="5">
    <source>
        <dbReference type="ARBA" id="ARBA00022692"/>
    </source>
</evidence>
<evidence type="ECO:0000313" key="9">
    <source>
        <dbReference type="EMBL" id="GAA2398558.1"/>
    </source>
</evidence>
<keyword evidence="5 8" id="KW-0812">Transmembrane</keyword>
<organism evidence="9 10">
    <name type="scientific">Actinomadura vinacea</name>
    <dbReference type="NCBI Taxonomy" id="115336"/>
    <lineage>
        <taxon>Bacteria</taxon>
        <taxon>Bacillati</taxon>
        <taxon>Actinomycetota</taxon>
        <taxon>Actinomycetes</taxon>
        <taxon>Streptosporangiales</taxon>
        <taxon>Thermomonosporaceae</taxon>
        <taxon>Actinomadura</taxon>
    </lineage>
</organism>
<evidence type="ECO:0000313" key="10">
    <source>
        <dbReference type="Proteomes" id="UP001501231"/>
    </source>
</evidence>
<keyword evidence="4" id="KW-0808">Transferase</keyword>
<keyword evidence="3" id="KW-0328">Glycosyltransferase</keyword>
<feature type="transmembrane region" description="Helical" evidence="8">
    <location>
        <begin position="122"/>
        <end position="139"/>
    </location>
</feature>
<keyword evidence="7 8" id="KW-0472">Membrane</keyword>
<feature type="transmembrane region" description="Helical" evidence="8">
    <location>
        <begin position="308"/>
        <end position="327"/>
    </location>
</feature>
<evidence type="ECO:0008006" key="11">
    <source>
        <dbReference type="Google" id="ProtNLM"/>
    </source>
</evidence>
<feature type="transmembrane region" description="Helical" evidence="8">
    <location>
        <begin position="146"/>
        <end position="162"/>
    </location>
</feature>
<keyword evidence="2" id="KW-1003">Cell membrane</keyword>
<name>A0ABN3IAS0_9ACTN</name>
<proteinExistence type="predicted"/>
<feature type="transmembrane region" description="Helical" evidence="8">
    <location>
        <begin position="58"/>
        <end position="77"/>
    </location>
</feature>
<reference evidence="9 10" key="1">
    <citation type="journal article" date="2019" name="Int. J. Syst. Evol. Microbiol.">
        <title>The Global Catalogue of Microorganisms (GCM) 10K type strain sequencing project: providing services to taxonomists for standard genome sequencing and annotation.</title>
        <authorList>
            <consortium name="The Broad Institute Genomics Platform"/>
            <consortium name="The Broad Institute Genome Sequencing Center for Infectious Disease"/>
            <person name="Wu L."/>
            <person name="Ma J."/>
        </authorList>
    </citation>
    <scope>NUCLEOTIDE SEQUENCE [LARGE SCALE GENOMIC DNA]</scope>
    <source>
        <strain evidence="9 10">JCM 3325</strain>
    </source>
</reference>
<comment type="subcellular location">
    <subcellularLocation>
        <location evidence="1">Cell membrane</location>
        <topology evidence="1">Multi-pass membrane protein</topology>
    </subcellularLocation>
</comment>
<dbReference type="PANTHER" id="PTHR33908">
    <property type="entry name" value="MANNOSYLTRANSFERASE YKCB-RELATED"/>
    <property type="match status" value="1"/>
</dbReference>
<dbReference type="EMBL" id="BAAARW010000001">
    <property type="protein sequence ID" value="GAA2398558.1"/>
    <property type="molecule type" value="Genomic_DNA"/>
</dbReference>